<gene>
    <name evidence="1" type="ORF">IWW38_002407</name>
</gene>
<proteinExistence type="predicted"/>
<protein>
    <submittedName>
        <fullName evidence="1">Uncharacterized protein</fullName>
    </submittedName>
</protein>
<organism evidence="1 2">
    <name type="scientific">Coemansia aciculifera</name>
    <dbReference type="NCBI Taxonomy" id="417176"/>
    <lineage>
        <taxon>Eukaryota</taxon>
        <taxon>Fungi</taxon>
        <taxon>Fungi incertae sedis</taxon>
        <taxon>Zoopagomycota</taxon>
        <taxon>Kickxellomycotina</taxon>
        <taxon>Kickxellomycetes</taxon>
        <taxon>Kickxellales</taxon>
        <taxon>Kickxellaceae</taxon>
        <taxon>Coemansia</taxon>
    </lineage>
</organism>
<reference evidence="1" key="1">
    <citation type="submission" date="2022-07" db="EMBL/GenBank/DDBJ databases">
        <title>Phylogenomic reconstructions and comparative analyses of Kickxellomycotina fungi.</title>
        <authorList>
            <person name="Reynolds N.K."/>
            <person name="Stajich J.E."/>
            <person name="Barry K."/>
            <person name="Grigoriev I.V."/>
            <person name="Crous P."/>
            <person name="Smith M.E."/>
        </authorList>
    </citation>
    <scope>NUCLEOTIDE SEQUENCE</scope>
    <source>
        <strain evidence="1">CBS 190363</strain>
    </source>
</reference>
<accession>A0ACC1M5B6</accession>
<sequence length="522" mass="56136">MYRLSAIILGLAQVSLAAGPVVLGYYPSWKRPKMDGVDFSKYTHINIAFGIPHQDGTFSFEDEWALPQILNQVRGGGAKALLSVGGWTGSNYFSDILKDGGTRNTLLTSMVSYIKDKNLDGIDIDWEYPGRIGNTCNVYDAQNDTPNFLKFLQDLRARLDSSFGAGNKMITLAVRVQPFDVYNSPSNDVSAFAKVVDYANIMAYDINGPWNPDTGPNAPFNYEAGKGTPLSLVSAIDAWTGAGWPAKQLVAGLGFYGRSTMVQQDMTRDMQNQYQPQLHEVPLGDAEDAPWYDACARSTSASGTWQWKSLRGQGVLSSNNAAVAPWIRQWDAVTQTPWLFNPATKIFLSYDDPDSIKIKSDYAASRGLGGVMIWSVNMDHNSELVNAARSFGGSASNATTATAASTTPTTIIVTTKRTRTRKSTGTAATATGTTAAPAPTQSTAAPTSGFSPDAKCVNNKYSCVDGGGRNAAYAVCVNEKWVMASCAPGTVCQQIGGTITCTWPVFGRVIQGFNALTHKQGS</sequence>
<evidence type="ECO:0000313" key="2">
    <source>
        <dbReference type="Proteomes" id="UP001139981"/>
    </source>
</evidence>
<name>A0ACC1M5B6_9FUNG</name>
<comment type="caution">
    <text evidence="1">The sequence shown here is derived from an EMBL/GenBank/DDBJ whole genome shotgun (WGS) entry which is preliminary data.</text>
</comment>
<dbReference type="EMBL" id="JANBVB010000338">
    <property type="protein sequence ID" value="KAJ2895044.1"/>
    <property type="molecule type" value="Genomic_DNA"/>
</dbReference>
<keyword evidence="2" id="KW-1185">Reference proteome</keyword>
<evidence type="ECO:0000313" key="1">
    <source>
        <dbReference type="EMBL" id="KAJ2895044.1"/>
    </source>
</evidence>
<dbReference type="Proteomes" id="UP001139981">
    <property type="component" value="Unassembled WGS sequence"/>
</dbReference>